<dbReference type="Proteomes" id="UP000003303">
    <property type="component" value="Unassembled WGS sequence"/>
</dbReference>
<protein>
    <submittedName>
        <fullName evidence="2">Alpha amylase, catalytic domain protein</fullName>
    </submittedName>
</protein>
<dbReference type="SMART" id="SM00642">
    <property type="entry name" value="Aamy"/>
    <property type="match status" value="1"/>
</dbReference>
<dbReference type="Pfam" id="PF00128">
    <property type="entry name" value="Alpha-amylase"/>
    <property type="match status" value="1"/>
</dbReference>
<sequence length="565" mass="64531">MRTVIYSTLVRLWGNQKPHAQLTPYGTLEQNGTGTLEDFDDAALDYLTSLGVSHLWPIGIIRHATQTPLHGWTDCPDQHPDIVKGQAGSPYAITDYYDVHPTIVRDPMKRRETFRSFIDRCHRHGLKVIIDFVPNHVSRQYDGTHTPERATPLGAQDDRSKAFDPNNNFYYLPGSSLQLPNRSSSYHEEPARVTGNDCWSATPSANDWYETVKLNYGVDYRPDRSSVAHFDPIPATWLQMRDILCYWAAEGVDGFRCDMVEMVPVAFWHWVIPQVQEKYPVTFVAEIYQIDNYCKYLADGCFDLLYDKSGLYDTLYQVVTQERSVSAIEERLISNNKEYAPDELLYFLENHDEVRLASPYFADTARRGLTAMTLLALATPSPLLLYAGQEYGERGLDAEGYSGPDGRTTIFDYWSIPALGHRDPADPTYQSYQWLMRWAQHPVILRGAFHSIQEQARAWGGFNAERTYGYLRLLDPAEQQAGETIGIAVLGNFTADLQRYPLFLPSLEKAFERQRLLRVTHHTPLEKPDEQLYAFQPWAPLMVELAPFGIQILELQNANLNQISG</sequence>
<dbReference type="CDD" id="cd11349">
    <property type="entry name" value="AmyAc_3"/>
    <property type="match status" value="1"/>
</dbReference>
<evidence type="ECO:0000313" key="2">
    <source>
        <dbReference type="EMBL" id="EEK17624.1"/>
    </source>
</evidence>
<dbReference type="Gene3D" id="3.20.20.80">
    <property type="entry name" value="Glycosidases"/>
    <property type="match status" value="2"/>
</dbReference>
<dbReference type="EMBL" id="ACLR01000032">
    <property type="protein sequence ID" value="EEK17624.1"/>
    <property type="molecule type" value="Genomic_DNA"/>
</dbReference>
<gene>
    <name evidence="2" type="ORF">PORUE0001_0564</name>
</gene>
<dbReference type="AlphaFoldDB" id="C2M9I4"/>
<dbReference type="STRING" id="596327.PORUE0001_0564"/>
<organism evidence="2 3">
    <name type="scientific">Porphyromonas uenonis 60-3</name>
    <dbReference type="NCBI Taxonomy" id="596327"/>
    <lineage>
        <taxon>Bacteria</taxon>
        <taxon>Pseudomonadati</taxon>
        <taxon>Bacteroidota</taxon>
        <taxon>Bacteroidia</taxon>
        <taxon>Bacteroidales</taxon>
        <taxon>Porphyromonadaceae</taxon>
        <taxon>Porphyromonas</taxon>
    </lineage>
</organism>
<dbReference type="OrthoDB" id="9805159at2"/>
<dbReference type="GO" id="GO:0009313">
    <property type="term" value="P:oligosaccharide catabolic process"/>
    <property type="evidence" value="ECO:0007669"/>
    <property type="project" value="TreeGrafter"/>
</dbReference>
<keyword evidence="3" id="KW-1185">Reference proteome</keyword>
<proteinExistence type="predicted"/>
<dbReference type="InterPro" id="IPR017853">
    <property type="entry name" value="GH"/>
</dbReference>
<accession>C2M9I4</accession>
<dbReference type="PANTHER" id="PTHR10357">
    <property type="entry name" value="ALPHA-AMYLASE FAMILY MEMBER"/>
    <property type="match status" value="1"/>
</dbReference>
<dbReference type="GO" id="GO:0004556">
    <property type="term" value="F:alpha-amylase activity"/>
    <property type="evidence" value="ECO:0007669"/>
    <property type="project" value="TreeGrafter"/>
</dbReference>
<reference evidence="2 3" key="1">
    <citation type="submission" date="2009-04" db="EMBL/GenBank/DDBJ databases">
        <authorList>
            <person name="Sebastian Y."/>
            <person name="Madupu R."/>
            <person name="Durkin A.S."/>
            <person name="Torralba M."/>
            <person name="Methe B."/>
            <person name="Sutton G.G."/>
            <person name="Strausberg R.L."/>
            <person name="Nelson K.E."/>
        </authorList>
    </citation>
    <scope>NUCLEOTIDE SEQUENCE [LARGE SCALE GENOMIC DNA]</scope>
    <source>
        <strain evidence="2 3">60-3</strain>
    </source>
</reference>
<dbReference type="PANTHER" id="PTHR10357:SF205">
    <property type="entry name" value="O-GLYCOSYL HYDROLASE FAMILY 13"/>
    <property type="match status" value="1"/>
</dbReference>
<feature type="domain" description="Glycosyl hydrolase family 13 catalytic" evidence="1">
    <location>
        <begin position="7"/>
        <end position="426"/>
    </location>
</feature>
<dbReference type="RefSeq" id="WP_007364578.1">
    <property type="nucleotide sequence ID" value="NZ_ACLR01000032.1"/>
</dbReference>
<dbReference type="SUPFAM" id="SSF51445">
    <property type="entry name" value="(Trans)glycosidases"/>
    <property type="match status" value="1"/>
</dbReference>
<name>C2M9I4_9PORP</name>
<comment type="caution">
    <text evidence="2">The sequence shown here is derived from an EMBL/GenBank/DDBJ whole genome shotgun (WGS) entry which is preliminary data.</text>
</comment>
<evidence type="ECO:0000313" key="3">
    <source>
        <dbReference type="Proteomes" id="UP000003303"/>
    </source>
</evidence>
<dbReference type="InterPro" id="IPR006047">
    <property type="entry name" value="GH13_cat_dom"/>
</dbReference>
<dbReference type="eggNOG" id="COG0366">
    <property type="taxonomic scope" value="Bacteria"/>
</dbReference>
<evidence type="ECO:0000259" key="1">
    <source>
        <dbReference type="SMART" id="SM00642"/>
    </source>
</evidence>